<feature type="chain" id="PRO_5022236933" description="Hydrazine synthase alpha subunit middle domain-containing protein" evidence="2">
    <location>
        <begin position="19"/>
        <end position="1101"/>
    </location>
</feature>
<sequence>MRWMLALLLVALASIALADEDTTTPLIWVEFDIDRTPSQYQGEVFDHPDVCISLPEVNNRVHNQKAAGNAPNGISGPGRLMRRDKTGRVTVLYDCAAAGKICMPTDPRLSFDGTKVAFTLYHGSQWEPVCGSRNRVLAGVSGASVAIHDLVSGTTTTWPYKPGQHDLTPAFVNQNGRLRVTFSSDRDREYEPLLPRMSVQGYANLQTYFADLDGSNVVKTGYHDMASFYGATQIRDGRLIGSCAQWGHDLAYIGYGPVYTNYPGTLLNQWWICATDPWGGSQESSFGAHYRGRALHWVSQLQDGRLAVGEYYRGNNNQGAGKIFLWSPKPFTVEGIPVREAKGRFAALNPRDLLDVASWANGNDEKAHFDFSNARYKGKIRDPFGLPGNALGFVWCQGMCNKQMGLKPDGNDRFVEQGPDPNRRPANIVNPVGIEIGIYKLPADKIPSDDYLRDPVRLIDRPGVAEYGAIYGGPYIDVHGQATPDNVAQPRSDDGKCYLHIASQQSETKAYPVLHGNYRWGHQELSPLFGKELVGVKDADVKYIRITQVIPNTERVRNFAGEGRQWWSVWGYRAAILGDAPVEPDGSAKIELPCDVPWVLSGLNADREVIRRDMMPQSLRPGTVLTCGGCHQHNDVDATPDFSESLAAKRSPTRLLALMRQPEYNADIVPILNRRCASCHSGRAPAGGIDFGNHTAPQGVRTWMMILKDYKQETNPRPVQVHERAEGYSEKAVYWLDRPHVSWLVNGNYAAGSALYWYFKGRRADYQTNDAYLKDIDYNNGHPDVKVTAAELATVRDWIDSGAFFDPRVRPEAFRGDGPVSNTSVSRAGVTSSAGQGGGGGAVVRLQPAGYLTAPDHPAQTGGGPAGRWAWFPGVWDIASEHYFDPHGVDFQWAYSRTDPVPVRMRLFVHLHGSSAGSGAGMHQAFSPPQPRLGQIELRNQDAEAHDGRWREWWAYGADGAPYPGRRLAGSIEYLVARYPQIDTERQGIILKGGSMGGGGAVIQSMILPAPWRQRIAYVTGAIGVIMPRRIAQRNPGQYGTLPPDRGHKDGVGAYRLRPSGGQRSDSTRHSLSPRLFKQRWIQRRTGWKYPIGVREPDRTA</sequence>
<accession>A0A557QYP3</accession>
<reference evidence="4 5" key="1">
    <citation type="submission" date="2019-07" db="EMBL/GenBank/DDBJ databases">
        <title>The pathways for chlorine oxyanion respiration interact through the shared metabolite chlorate.</title>
        <authorList>
            <person name="Barnum T.P."/>
            <person name="Cheng Y."/>
            <person name="Hill K.A."/>
            <person name="Lucas L.N."/>
            <person name="Carlson H.K."/>
            <person name="Coates J.D."/>
        </authorList>
    </citation>
    <scope>NUCLEOTIDE SEQUENCE [LARGE SCALE GENOMIC DNA]</scope>
    <source>
        <strain evidence="4 5">SFB-3</strain>
    </source>
</reference>
<dbReference type="InterPro" id="IPR029058">
    <property type="entry name" value="AB_hydrolase_fold"/>
</dbReference>
<dbReference type="InterPro" id="IPR040698">
    <property type="entry name" value="HZS_alpha_mid"/>
</dbReference>
<organism evidence="4 5">
    <name type="scientific">Denitromonas halophila</name>
    <dbReference type="NCBI Taxonomy" id="1629404"/>
    <lineage>
        <taxon>Bacteria</taxon>
        <taxon>Pseudomonadati</taxon>
        <taxon>Pseudomonadota</taxon>
        <taxon>Betaproteobacteria</taxon>
        <taxon>Rhodocyclales</taxon>
        <taxon>Zoogloeaceae</taxon>
        <taxon>Denitromonas</taxon>
    </lineage>
</organism>
<comment type="caution">
    <text evidence="4">The sequence shown here is derived from an EMBL/GenBank/DDBJ whole genome shotgun (WGS) entry which is preliminary data.</text>
</comment>
<dbReference type="Pfam" id="PF18582">
    <property type="entry name" value="HZS_alpha"/>
    <property type="match status" value="1"/>
</dbReference>
<feature type="region of interest" description="Disordered" evidence="1">
    <location>
        <begin position="815"/>
        <end position="840"/>
    </location>
</feature>
<feature type="region of interest" description="Disordered" evidence="1">
    <location>
        <begin position="1035"/>
        <end position="1074"/>
    </location>
</feature>
<dbReference type="SUPFAM" id="SSF69304">
    <property type="entry name" value="Tricorn protease N-terminal domain"/>
    <property type="match status" value="1"/>
</dbReference>
<dbReference type="SUPFAM" id="SSF53474">
    <property type="entry name" value="alpha/beta-Hydrolases"/>
    <property type="match status" value="1"/>
</dbReference>
<dbReference type="Proteomes" id="UP000319502">
    <property type="component" value="Unassembled WGS sequence"/>
</dbReference>
<evidence type="ECO:0000313" key="4">
    <source>
        <dbReference type="EMBL" id="TVO58035.1"/>
    </source>
</evidence>
<protein>
    <recommendedName>
        <fullName evidence="3">Hydrazine synthase alpha subunit middle domain-containing protein</fullName>
    </recommendedName>
</protein>
<feature type="signal peptide" evidence="2">
    <location>
        <begin position="1"/>
        <end position="18"/>
    </location>
</feature>
<feature type="domain" description="Hydrazine synthase alpha subunit middle" evidence="3">
    <location>
        <begin position="541"/>
        <end position="632"/>
    </location>
</feature>
<evidence type="ECO:0000259" key="3">
    <source>
        <dbReference type="Pfam" id="PF18582"/>
    </source>
</evidence>
<gene>
    <name evidence="4" type="ORF">FHP91_06440</name>
</gene>
<dbReference type="AlphaFoldDB" id="A0A557QYP3"/>
<evidence type="ECO:0000256" key="1">
    <source>
        <dbReference type="SAM" id="MobiDB-lite"/>
    </source>
</evidence>
<name>A0A557QYP3_9RHOO</name>
<dbReference type="OrthoDB" id="221261at2"/>
<evidence type="ECO:0000313" key="5">
    <source>
        <dbReference type="Proteomes" id="UP000319502"/>
    </source>
</evidence>
<keyword evidence="5" id="KW-1185">Reference proteome</keyword>
<evidence type="ECO:0000256" key="2">
    <source>
        <dbReference type="SAM" id="SignalP"/>
    </source>
</evidence>
<keyword evidence="2" id="KW-0732">Signal</keyword>
<dbReference type="EMBL" id="VMNK01000005">
    <property type="protein sequence ID" value="TVO58035.1"/>
    <property type="molecule type" value="Genomic_DNA"/>
</dbReference>
<dbReference type="RefSeq" id="WP_144308808.1">
    <property type="nucleotide sequence ID" value="NZ_VMNK01000005.1"/>
</dbReference>
<proteinExistence type="predicted"/>